<feature type="repeat" description="ANK" evidence="3">
    <location>
        <begin position="385"/>
        <end position="417"/>
    </location>
</feature>
<dbReference type="InterPro" id="IPR008271">
    <property type="entry name" value="Ser/Thr_kinase_AS"/>
</dbReference>
<evidence type="ECO:0000256" key="1">
    <source>
        <dbReference type="ARBA" id="ARBA00022741"/>
    </source>
</evidence>
<keyword evidence="2 4" id="KW-0067">ATP-binding</keyword>
<evidence type="ECO:0000313" key="7">
    <source>
        <dbReference type="EMBL" id="EWZ28960.1"/>
    </source>
</evidence>
<keyword evidence="5" id="KW-0812">Transmembrane</keyword>
<dbReference type="Gene3D" id="1.25.40.20">
    <property type="entry name" value="Ankyrin repeat-containing domain"/>
    <property type="match status" value="2"/>
</dbReference>
<organism evidence="7">
    <name type="scientific">Fusarium oxysporum Fo47</name>
    <dbReference type="NCBI Taxonomy" id="660027"/>
    <lineage>
        <taxon>Eukaryota</taxon>
        <taxon>Fungi</taxon>
        <taxon>Dikarya</taxon>
        <taxon>Ascomycota</taxon>
        <taxon>Pezizomycotina</taxon>
        <taxon>Sordariomycetes</taxon>
        <taxon>Hypocreomycetidae</taxon>
        <taxon>Hypocreales</taxon>
        <taxon>Nectriaceae</taxon>
        <taxon>Fusarium</taxon>
        <taxon>Fusarium oxysporum species complex</taxon>
    </lineage>
</organism>
<dbReference type="SUPFAM" id="SSF48403">
    <property type="entry name" value="Ankyrin repeat"/>
    <property type="match status" value="1"/>
</dbReference>
<dbReference type="PRINTS" id="PR01415">
    <property type="entry name" value="ANKYRIN"/>
</dbReference>
<protein>
    <submittedName>
        <fullName evidence="7">Serine/threonine protein kinase</fullName>
    </submittedName>
</protein>
<feature type="transmembrane region" description="Helical" evidence="5">
    <location>
        <begin position="871"/>
        <end position="890"/>
    </location>
</feature>
<dbReference type="InterPro" id="IPR036770">
    <property type="entry name" value="Ankyrin_rpt-contain_sf"/>
</dbReference>
<feature type="repeat" description="ANK" evidence="3">
    <location>
        <begin position="454"/>
        <end position="486"/>
    </location>
</feature>
<dbReference type="PROSITE" id="PS00107">
    <property type="entry name" value="PROTEIN_KINASE_ATP"/>
    <property type="match status" value="1"/>
</dbReference>
<dbReference type="Pfam" id="PF12796">
    <property type="entry name" value="Ank_2"/>
    <property type="match status" value="2"/>
</dbReference>
<accession>W9JH02</accession>
<dbReference type="InterPro" id="IPR011009">
    <property type="entry name" value="Kinase-like_dom_sf"/>
</dbReference>
<feature type="repeat" description="ANK" evidence="3">
    <location>
        <begin position="356"/>
        <end position="384"/>
    </location>
</feature>
<dbReference type="Gene3D" id="1.10.510.10">
    <property type="entry name" value="Transferase(Phosphotransferase) domain 1"/>
    <property type="match status" value="2"/>
</dbReference>
<proteinExistence type="predicted"/>
<dbReference type="GO" id="GO:0004674">
    <property type="term" value="F:protein serine/threonine kinase activity"/>
    <property type="evidence" value="ECO:0007669"/>
    <property type="project" value="UniProtKB-KW"/>
</dbReference>
<evidence type="ECO:0000256" key="5">
    <source>
        <dbReference type="SAM" id="Phobius"/>
    </source>
</evidence>
<feature type="repeat" description="ANK" evidence="3">
    <location>
        <begin position="418"/>
        <end position="439"/>
    </location>
</feature>
<dbReference type="InterPro" id="IPR002110">
    <property type="entry name" value="Ankyrin_rpt"/>
</dbReference>
<dbReference type="GO" id="GO:0005737">
    <property type="term" value="C:cytoplasm"/>
    <property type="evidence" value="ECO:0007669"/>
    <property type="project" value="TreeGrafter"/>
</dbReference>
<name>W9JH02_FUSOX</name>
<dbReference type="EMBL" id="JH717917">
    <property type="protein sequence ID" value="EWZ28960.1"/>
    <property type="molecule type" value="Genomic_DNA"/>
</dbReference>
<dbReference type="InterPro" id="IPR053235">
    <property type="entry name" value="Ser_Thr_kinase"/>
</dbReference>
<keyword evidence="5" id="KW-0472">Membrane</keyword>
<keyword evidence="7" id="KW-0418">Kinase</keyword>
<dbReference type="Proteomes" id="UP000030766">
    <property type="component" value="Unassembled WGS sequence"/>
</dbReference>
<evidence type="ECO:0000256" key="3">
    <source>
        <dbReference type="PROSITE-ProRule" id="PRU00023"/>
    </source>
</evidence>
<feature type="domain" description="Protein kinase" evidence="6">
    <location>
        <begin position="656"/>
        <end position="953"/>
    </location>
</feature>
<feature type="domain" description="Protein kinase" evidence="6">
    <location>
        <begin position="24"/>
        <end position="304"/>
    </location>
</feature>
<dbReference type="PROSITE" id="PS00108">
    <property type="entry name" value="PROTEIN_KINASE_ST"/>
    <property type="match status" value="2"/>
</dbReference>
<dbReference type="PROSITE" id="PS50297">
    <property type="entry name" value="ANK_REP_REGION"/>
    <property type="match status" value="5"/>
</dbReference>
<sequence length="953" mass="106026">MEIQATTEDGMTSYPNQKRSPYVLGEHCGTGQSPVNRVWKVASPKDESNPPFAQKTITLENDLVPTEEVRSAFLQEVKVLRHAEHQHIVEFVEAFALGDPPNKLALVMRFASNGSMADYLGNKLKYPEAHWFSCLLSAVDYIHGMGIRHRDIKPANILVDGNKAVRLADFGISRMGIGITLSTSVPEWARGRTKTFCAPEVENGSSRGRSADIFSLGAVFLKMVTAYSRHLISELATALKYSEGPSFTIRIAEVHKFMAKLSSEPPSNWKPWQMKIVSMCMRMLQEDRDDRPTSGELFGEITSLQDEGLLESSCRCRTEGLTPNAKLIEACKQGSVSKVKDLLASLDSHTLATVGAIQQASAFGHKGVVEVLLEAGVDVNLADYSNQTALHCAAGYAHRDVVELLYEQGINATSQDVEGRTALHYAAGSGCQEILIKILENDNQGVLLEMKDQNGQTPLYFAVKKGCPAAVEEILRQQGNPDVKDKHGRTPLHFAAGCGSLEIVDLLLPHSVDDVAEDNGIINARDKENGWTPLHFAVRGKRDGGNYAEVTKALLDAGADPMKRDKHAGPPLSGLEEEHPCYKLLDDAMYEIDARLREEKRRNRQMQKSIAACEAEAKRAPTDATGNIPEQFHPEFISLLTLAQYLKVDLWPITWDEELDQIGAGATGDVRQSLPLVDVESQFAFKRFSVDRSTHQNRDLPPSFTSSTFRDETTLFRSLLSELLILSQPEIKQHPHIVDIGGIAFDIESVDHNHFDVWPVLIILKARYGSLRNFMSKREVNLSSKLDFCVQLGSALITMHSNNIIHGDIKPDNILVFCNDDKICLKVTDFSYSCLGRTEDDLVKLPSSEAWQAPEYHGRAMRIADAKLMDLYSFGMVCLWILFPTVVIEFRNLEMEDDRIKIIERLFKELPETSVPPGRQASFSRLLSAALCRDAQRRKKGLQILVDVLGENS</sequence>
<dbReference type="InterPro" id="IPR017441">
    <property type="entry name" value="Protein_kinase_ATP_BS"/>
</dbReference>
<feature type="binding site" evidence="4">
    <location>
        <position position="686"/>
    </location>
    <ligand>
        <name>ATP</name>
        <dbReference type="ChEBI" id="CHEBI:30616"/>
    </ligand>
</feature>
<reference evidence="7" key="2">
    <citation type="submission" date="2012-06" db="EMBL/GenBank/DDBJ databases">
        <title>Annotation of the Genome Sequence of Fusarium oxysporum Fo47.</title>
        <authorList>
            <consortium name="The Broad Institute Genomics Platform"/>
            <person name="Ma L.-J."/>
            <person name="Corby-Kistler H."/>
            <person name="Broz K."/>
            <person name="Gale L.R."/>
            <person name="Jonkers W."/>
            <person name="O'Donnell K."/>
            <person name="Ploetz R."/>
            <person name="Steinberg C."/>
            <person name="Schwartz D.C."/>
            <person name="VanEtten H."/>
            <person name="Zhou S."/>
            <person name="Young S.K."/>
            <person name="Zeng Q."/>
            <person name="Gargeya S."/>
            <person name="Fitzgerald M."/>
            <person name="Abouelleil A."/>
            <person name="Alvarado L."/>
            <person name="Chapman S.B."/>
            <person name="Gainer-Dewar J."/>
            <person name="Goldberg J."/>
            <person name="Griggs A."/>
            <person name="Gujja S."/>
            <person name="Hansen M."/>
            <person name="Howarth C."/>
            <person name="Imamovic A."/>
            <person name="Ireland A."/>
            <person name="Larimer J."/>
            <person name="McCowan C."/>
            <person name="Murphy C."/>
            <person name="Pearson M."/>
            <person name="Poon T.W."/>
            <person name="Priest M."/>
            <person name="Roberts A."/>
            <person name="Saif S."/>
            <person name="Shea T."/>
            <person name="Sykes S."/>
            <person name="Wortman J."/>
            <person name="Nusbaum C."/>
            <person name="Birren B."/>
        </authorList>
    </citation>
    <scope>NUCLEOTIDE SEQUENCE</scope>
    <source>
        <strain evidence="7">Fo47</strain>
    </source>
</reference>
<reference evidence="7" key="1">
    <citation type="submission" date="2011-06" db="EMBL/GenBank/DDBJ databases">
        <title>The Genome Sequence of Fusarium oxysporum Fo47.</title>
        <authorList>
            <consortium name="The Broad Institute Genome Sequencing Platform"/>
            <person name="Ma L.-J."/>
            <person name="Gale L.R."/>
            <person name="Schwartz D.C."/>
            <person name="Zhou S."/>
            <person name="Corby-Kistler H."/>
            <person name="Young S.K."/>
            <person name="Zeng Q."/>
            <person name="Gargeya S."/>
            <person name="Fitzgerald M."/>
            <person name="Haas B."/>
            <person name="Abouelleil A."/>
            <person name="Alvarado L."/>
            <person name="Arachchi H.M."/>
            <person name="Berlin A."/>
            <person name="Brown A."/>
            <person name="Chapman S.B."/>
            <person name="Chen Z."/>
            <person name="Dunbar C."/>
            <person name="Freedman E."/>
            <person name="Gearin G."/>
            <person name="Gellesch M."/>
            <person name="Goldberg J."/>
            <person name="Griggs A."/>
            <person name="Gujja S."/>
            <person name="Heiman D."/>
            <person name="Howarth C."/>
            <person name="Larson L."/>
            <person name="Lui A."/>
            <person name="MacDonald P.J.P."/>
            <person name="Mehta T."/>
            <person name="Montmayeur A."/>
            <person name="Murphy C."/>
            <person name="Neiman D."/>
            <person name="Pearson M."/>
            <person name="Priest M."/>
            <person name="Roberts A."/>
            <person name="Saif S."/>
            <person name="Shea T."/>
            <person name="Shenoy N."/>
            <person name="Sisk P."/>
            <person name="Stolte C."/>
            <person name="Sykes S."/>
            <person name="Wortman J."/>
            <person name="Nusbaum C."/>
            <person name="Birren B."/>
        </authorList>
    </citation>
    <scope>NUCLEOTIDE SEQUENCE [LARGE SCALE GENOMIC DNA]</scope>
    <source>
        <strain evidence="7">Fo47</strain>
    </source>
</reference>
<dbReference type="InterPro" id="IPR000719">
    <property type="entry name" value="Prot_kinase_dom"/>
</dbReference>
<keyword evidence="7" id="KW-0723">Serine/threonine-protein kinase</keyword>
<dbReference type="HOGENOM" id="CLU_309283_0_0_1"/>
<dbReference type="GO" id="GO:0005524">
    <property type="term" value="F:ATP binding"/>
    <property type="evidence" value="ECO:0007669"/>
    <property type="project" value="UniProtKB-UniRule"/>
</dbReference>
<dbReference type="SMART" id="SM00220">
    <property type="entry name" value="S_TKc"/>
    <property type="match status" value="2"/>
</dbReference>
<keyword evidence="7" id="KW-0808">Transferase</keyword>
<evidence type="ECO:0000256" key="2">
    <source>
        <dbReference type="ARBA" id="ARBA00022840"/>
    </source>
</evidence>
<dbReference type="VEuPathDB" id="FungiDB:FOZG_17398"/>
<dbReference type="SUPFAM" id="SSF56112">
    <property type="entry name" value="Protein kinase-like (PK-like)"/>
    <property type="match status" value="2"/>
</dbReference>
<dbReference type="AlphaFoldDB" id="W9JH02"/>
<evidence type="ECO:0000256" key="4">
    <source>
        <dbReference type="PROSITE-ProRule" id="PRU10141"/>
    </source>
</evidence>
<feature type="repeat" description="ANK" evidence="3">
    <location>
        <begin position="529"/>
        <end position="566"/>
    </location>
</feature>
<keyword evidence="1 4" id="KW-0547">Nucleotide-binding</keyword>
<evidence type="ECO:0000259" key="6">
    <source>
        <dbReference type="PROSITE" id="PS50011"/>
    </source>
</evidence>
<feature type="repeat" description="ANK" evidence="3">
    <location>
        <begin position="487"/>
        <end position="519"/>
    </location>
</feature>
<gene>
    <name evidence="7" type="ORF">FOZG_17398</name>
</gene>
<dbReference type="SMART" id="SM00248">
    <property type="entry name" value="ANK"/>
    <property type="match status" value="6"/>
</dbReference>
<dbReference type="PROSITE" id="PS50088">
    <property type="entry name" value="ANK_REPEAT"/>
    <property type="match status" value="6"/>
</dbReference>
<keyword evidence="3" id="KW-0040">ANK repeat</keyword>
<dbReference type="Pfam" id="PF00069">
    <property type="entry name" value="Pkinase"/>
    <property type="match status" value="2"/>
</dbReference>
<keyword evidence="5" id="KW-1133">Transmembrane helix</keyword>
<dbReference type="PROSITE" id="PS50011">
    <property type="entry name" value="PROTEIN_KINASE_DOM"/>
    <property type="match status" value="2"/>
</dbReference>
<dbReference type="PANTHER" id="PTHR24361">
    <property type="entry name" value="MITOGEN-ACTIVATED KINASE KINASE KINASE"/>
    <property type="match status" value="1"/>
</dbReference>